<dbReference type="Pfam" id="PF12698">
    <property type="entry name" value="ABC2_membrane_3"/>
    <property type="match status" value="1"/>
</dbReference>
<feature type="transmembrane region" description="Helical" evidence="5">
    <location>
        <begin position="139"/>
        <end position="159"/>
    </location>
</feature>
<feature type="transmembrane region" description="Helical" evidence="5">
    <location>
        <begin position="433"/>
        <end position="454"/>
    </location>
</feature>
<feature type="transmembrane region" description="Helical" evidence="5">
    <location>
        <begin position="100"/>
        <end position="119"/>
    </location>
</feature>
<feature type="transmembrane region" description="Helical" evidence="5">
    <location>
        <begin position="355"/>
        <end position="374"/>
    </location>
</feature>
<accession>A0A5B9QKF1</accession>
<feature type="transmembrane region" description="Helical" evidence="5">
    <location>
        <begin position="466"/>
        <end position="485"/>
    </location>
</feature>
<reference evidence="7 8" key="1">
    <citation type="submission" date="2019-08" db="EMBL/GenBank/DDBJ databases">
        <title>Deep-cultivation of Planctomycetes and their phenomic and genomic characterization uncovers novel biology.</title>
        <authorList>
            <person name="Wiegand S."/>
            <person name="Jogler M."/>
            <person name="Boedeker C."/>
            <person name="Pinto D."/>
            <person name="Vollmers J."/>
            <person name="Rivas-Marin E."/>
            <person name="Kohn T."/>
            <person name="Peeters S.H."/>
            <person name="Heuer A."/>
            <person name="Rast P."/>
            <person name="Oberbeckmann S."/>
            <person name="Bunk B."/>
            <person name="Jeske O."/>
            <person name="Meyerdierks A."/>
            <person name="Storesund J.E."/>
            <person name="Kallscheuer N."/>
            <person name="Luecker S."/>
            <person name="Lage O.M."/>
            <person name="Pohl T."/>
            <person name="Merkel B.J."/>
            <person name="Hornburger P."/>
            <person name="Mueller R.-W."/>
            <person name="Bruemmer F."/>
            <person name="Labrenz M."/>
            <person name="Spormann A.M."/>
            <person name="Op den Camp H."/>
            <person name="Overmann J."/>
            <person name="Amann R."/>
            <person name="Jetten M.S.M."/>
            <person name="Mascher T."/>
            <person name="Medema M.H."/>
            <person name="Devos D.P."/>
            <person name="Kaster A.-K."/>
            <person name="Ovreas L."/>
            <person name="Rohde M."/>
            <person name="Galperin M.Y."/>
            <person name="Jogler C."/>
        </authorList>
    </citation>
    <scope>NUCLEOTIDE SEQUENCE [LARGE SCALE GENOMIC DNA]</scope>
    <source>
        <strain evidence="7 8">UC8</strain>
    </source>
</reference>
<gene>
    <name evidence="7" type="ORF">UC8_01770</name>
</gene>
<evidence type="ECO:0000313" key="7">
    <source>
        <dbReference type="EMBL" id="QEG38222.1"/>
    </source>
</evidence>
<dbReference type="GO" id="GO:0140359">
    <property type="term" value="F:ABC-type transporter activity"/>
    <property type="evidence" value="ECO:0007669"/>
    <property type="project" value="InterPro"/>
</dbReference>
<feature type="transmembrane region" description="Helical" evidence="5">
    <location>
        <begin position="237"/>
        <end position="256"/>
    </location>
</feature>
<feature type="domain" description="ABC-2 type transporter transmembrane" evidence="6">
    <location>
        <begin position="46"/>
        <end position="234"/>
    </location>
</feature>
<dbReference type="OrthoDB" id="216295at2"/>
<feature type="transmembrane region" description="Helical" evidence="5">
    <location>
        <begin position="57"/>
        <end position="79"/>
    </location>
</feature>
<protein>
    <submittedName>
        <fullName evidence="7">ABC-2 family transporter protein</fullName>
    </submittedName>
</protein>
<feature type="transmembrane region" description="Helical" evidence="5">
    <location>
        <begin position="20"/>
        <end position="37"/>
    </location>
</feature>
<evidence type="ECO:0000256" key="1">
    <source>
        <dbReference type="ARBA" id="ARBA00004141"/>
    </source>
</evidence>
<keyword evidence="8" id="KW-1185">Reference proteome</keyword>
<comment type="subcellular location">
    <subcellularLocation>
        <location evidence="1">Membrane</location>
        <topology evidence="1">Multi-pass membrane protein</topology>
    </subcellularLocation>
</comment>
<feature type="transmembrane region" description="Helical" evidence="5">
    <location>
        <begin position="171"/>
        <end position="190"/>
    </location>
</feature>
<sequence length="551" mass="59871" precursor="true">MLPIIRREFVAILRTRRAAIIQWLLAVCYTAIILIRWPGDARTDLAGSNSQDLFALFAYGLLAVVVLLTPIFPATSIVMERRTGTLALLLNSPLKTPSIYLGKLLGVLGFVVLMIAISLPSAAACYAMGGVALHEQLLTLYAFLLVVAVQYVSVGLLVSSYATSADSAVRLTYGCVLGLAVITLGPYFLFQSDSGLVASVVPWLRCVSPIPAVMQIAGQGDIGSQQQMQGWSALGRYVLLAAVSSIGMSVWTMYRLHFRVMDRSRSQGMITDDKGWGIRAIRRVAFLVDPSRRSGGIGNWSNPVMIKEFRSRRFGRSHWMIRLVMACAVLSLLIAFSVTAGTVRLQLEAVGGPLVMLQVGLLVMFLPSLAAGLVSSERESGAWPLLRSTPLSGGAIVRGKLLSVFWTMLLLIASTIPGYLVMMYIQPTLWVQVVQGFVCLILAGLLALMISAAVGSLFRRTAAATTAAYICVLTLFGGTLLVWLARDAPFGYETVENVLTVNPMAAALGVFRIPGFDTYNLLPLSWYLSAAIIVTMYFAMRLQVQRLTRPE</sequence>
<keyword evidence="4 5" id="KW-0472">Membrane</keyword>
<evidence type="ECO:0000259" key="6">
    <source>
        <dbReference type="Pfam" id="PF12698"/>
    </source>
</evidence>
<keyword evidence="2 5" id="KW-0812">Transmembrane</keyword>
<dbReference type="InterPro" id="IPR013525">
    <property type="entry name" value="ABC2_TM"/>
</dbReference>
<dbReference type="KEGG" id="rul:UC8_01770"/>
<evidence type="ECO:0000256" key="5">
    <source>
        <dbReference type="SAM" id="Phobius"/>
    </source>
</evidence>
<organism evidence="7 8">
    <name type="scientific">Roseimaritima ulvae</name>
    <dbReference type="NCBI Taxonomy" id="980254"/>
    <lineage>
        <taxon>Bacteria</taxon>
        <taxon>Pseudomonadati</taxon>
        <taxon>Planctomycetota</taxon>
        <taxon>Planctomycetia</taxon>
        <taxon>Pirellulales</taxon>
        <taxon>Pirellulaceae</taxon>
        <taxon>Roseimaritima</taxon>
    </lineage>
</organism>
<evidence type="ECO:0000256" key="2">
    <source>
        <dbReference type="ARBA" id="ARBA00022692"/>
    </source>
</evidence>
<evidence type="ECO:0000256" key="3">
    <source>
        <dbReference type="ARBA" id="ARBA00022989"/>
    </source>
</evidence>
<dbReference type="PANTHER" id="PTHR43471">
    <property type="entry name" value="ABC TRANSPORTER PERMEASE"/>
    <property type="match status" value="1"/>
</dbReference>
<name>A0A5B9QKF1_9BACT</name>
<keyword evidence="3 5" id="KW-1133">Transmembrane helix</keyword>
<dbReference type="GO" id="GO:0005886">
    <property type="term" value="C:plasma membrane"/>
    <property type="evidence" value="ECO:0007669"/>
    <property type="project" value="UniProtKB-SubCell"/>
</dbReference>
<dbReference type="EMBL" id="CP042914">
    <property type="protein sequence ID" value="QEG38222.1"/>
    <property type="molecule type" value="Genomic_DNA"/>
</dbReference>
<evidence type="ECO:0000256" key="4">
    <source>
        <dbReference type="ARBA" id="ARBA00023136"/>
    </source>
</evidence>
<dbReference type="RefSeq" id="WP_068134791.1">
    <property type="nucleotide sequence ID" value="NZ_CP042914.1"/>
</dbReference>
<evidence type="ECO:0000313" key="8">
    <source>
        <dbReference type="Proteomes" id="UP000325286"/>
    </source>
</evidence>
<feature type="transmembrane region" description="Helical" evidence="5">
    <location>
        <begin position="319"/>
        <end position="343"/>
    </location>
</feature>
<proteinExistence type="predicted"/>
<dbReference type="PANTHER" id="PTHR43471:SF1">
    <property type="entry name" value="ABC TRANSPORTER PERMEASE PROTEIN NOSY-RELATED"/>
    <property type="match status" value="1"/>
</dbReference>
<feature type="transmembrane region" description="Helical" evidence="5">
    <location>
        <begin position="395"/>
        <end position="421"/>
    </location>
</feature>
<feature type="transmembrane region" description="Helical" evidence="5">
    <location>
        <begin position="524"/>
        <end position="540"/>
    </location>
</feature>
<dbReference type="AlphaFoldDB" id="A0A5B9QKF1"/>
<dbReference type="Proteomes" id="UP000325286">
    <property type="component" value="Chromosome"/>
</dbReference>